<dbReference type="GO" id="GO:0004467">
    <property type="term" value="F:long-chain fatty acid-CoA ligase activity"/>
    <property type="evidence" value="ECO:0007669"/>
    <property type="project" value="UniProtKB-EC"/>
</dbReference>
<dbReference type="PROSITE" id="PS00455">
    <property type="entry name" value="AMP_BINDING"/>
    <property type="match status" value="1"/>
</dbReference>
<feature type="domain" description="AMP-dependent synthetase/ligase" evidence="4">
    <location>
        <begin position="10"/>
        <end position="363"/>
    </location>
</feature>
<protein>
    <submittedName>
        <fullName evidence="6">Long-chain-fatty-acid--CoA ligase</fullName>
        <ecNumber evidence="6">6.2.1.3</ecNumber>
    </submittedName>
</protein>
<comment type="similarity">
    <text evidence="1">Belongs to the ATP-dependent AMP-binding enzyme family.</text>
</comment>
<evidence type="ECO:0000313" key="7">
    <source>
        <dbReference type="Proteomes" id="UP000053235"/>
    </source>
</evidence>
<keyword evidence="2 6" id="KW-0436">Ligase</keyword>
<keyword evidence="3" id="KW-0472">Membrane</keyword>
<feature type="domain" description="AMP-binding enzyme C-terminal" evidence="5">
    <location>
        <begin position="414"/>
        <end position="488"/>
    </location>
</feature>
<dbReference type="Gene3D" id="3.30.300.30">
    <property type="match status" value="1"/>
</dbReference>
<dbReference type="InterPro" id="IPR025110">
    <property type="entry name" value="AMP-bd_C"/>
</dbReference>
<dbReference type="GO" id="GO:0031956">
    <property type="term" value="F:medium-chain fatty acid-CoA ligase activity"/>
    <property type="evidence" value="ECO:0007669"/>
    <property type="project" value="TreeGrafter"/>
</dbReference>
<dbReference type="Gene3D" id="3.40.50.12780">
    <property type="entry name" value="N-terminal domain of ligase-like"/>
    <property type="match status" value="1"/>
</dbReference>
<keyword evidence="7" id="KW-1185">Reference proteome</keyword>
<feature type="transmembrane region" description="Helical" evidence="3">
    <location>
        <begin position="196"/>
        <end position="218"/>
    </location>
</feature>
<proteinExistence type="inferred from homology"/>
<dbReference type="SUPFAM" id="SSF56801">
    <property type="entry name" value="Acetyl-CoA synthetase-like"/>
    <property type="match status" value="1"/>
</dbReference>
<dbReference type="InterPro" id="IPR000873">
    <property type="entry name" value="AMP-dep_synth/lig_dom"/>
</dbReference>
<reference evidence="7" key="1">
    <citation type="submission" date="2015-07" db="EMBL/GenBank/DDBJ databases">
        <authorList>
            <person name="Rodrigo-Torres Lidia"/>
            <person name="Arahal R.David."/>
        </authorList>
    </citation>
    <scope>NUCLEOTIDE SEQUENCE [LARGE SCALE GENOMIC DNA]</scope>
    <source>
        <strain evidence="7">CECT 5112</strain>
    </source>
</reference>
<evidence type="ECO:0000259" key="4">
    <source>
        <dbReference type="Pfam" id="PF00501"/>
    </source>
</evidence>
<evidence type="ECO:0000256" key="2">
    <source>
        <dbReference type="ARBA" id="ARBA00022598"/>
    </source>
</evidence>
<dbReference type="RefSeq" id="WP_055671018.1">
    <property type="nucleotide sequence ID" value="NZ_CXWD01000004.1"/>
</dbReference>
<dbReference type="InterPro" id="IPR020845">
    <property type="entry name" value="AMP-binding_CS"/>
</dbReference>
<accession>A0A0M6ZY94</accession>
<sequence length="506" mass="54657">MHNRIHDFLDDAAAKRGDTVAIHDYADRAFTWTDLKGAAGEAEDLLRSFGLKAGDRLVMVFENCVSVPAFFYAASRMDAIIVPINARLTDAELERIFAHSDPSVVMFSTDVSEAANAHADHFGAEQVTGSFGEAALMRRDGAEAEPVFADGREQVALMLYTSGTTGTPKAAMLTHDNLNSAALASVKLRGRRDDDVTYLALPLSHIYGFVALLSAAVAQTTLRLEPRFDVARLYEALQTDVSLLPGVPQMHAHLFHYARAHNKAKYDAGHLRFVSSGGAPLDPAWKREAEAFYGLPLQNGYGLTEGAAGVCATLNEIGDPDISVGRPMGECVLRLDLEATGAEPGKGIGEILLGGPQVMKGYFRDPERTVEVITADGFFRTGDLGRFDAEGRLHIAGRSKELIIRSGFNVYPVEVEGILTDHPEVIVAGVVGRPVEGNEEVLAFVKVAKGSPVTEDELKAFLHDRLAPYKRPSKIVIAHELPAAPTGKILKSKLIETFAEDLAEPA</sequence>
<dbReference type="Pfam" id="PF00501">
    <property type="entry name" value="AMP-binding"/>
    <property type="match status" value="1"/>
</dbReference>
<dbReference type="EMBL" id="CXWD01000004">
    <property type="protein sequence ID" value="CTQ67000.1"/>
    <property type="molecule type" value="Genomic_DNA"/>
</dbReference>
<dbReference type="InterPro" id="IPR042099">
    <property type="entry name" value="ANL_N_sf"/>
</dbReference>
<dbReference type="STRING" id="388408.LAX5112_01173"/>
<dbReference type="PANTHER" id="PTHR43201:SF5">
    <property type="entry name" value="MEDIUM-CHAIN ACYL-COA LIGASE ACSF2, MITOCHONDRIAL"/>
    <property type="match status" value="1"/>
</dbReference>
<dbReference type="OrthoDB" id="9803968at2"/>
<dbReference type="Pfam" id="PF13193">
    <property type="entry name" value="AMP-binding_C"/>
    <property type="match status" value="1"/>
</dbReference>
<dbReference type="Proteomes" id="UP000053235">
    <property type="component" value="Unassembled WGS sequence"/>
</dbReference>
<organism evidence="6 7">
    <name type="scientific">Roseibium alexandrii</name>
    <dbReference type="NCBI Taxonomy" id="388408"/>
    <lineage>
        <taxon>Bacteria</taxon>
        <taxon>Pseudomonadati</taxon>
        <taxon>Pseudomonadota</taxon>
        <taxon>Alphaproteobacteria</taxon>
        <taxon>Hyphomicrobiales</taxon>
        <taxon>Stappiaceae</taxon>
        <taxon>Roseibium</taxon>
    </lineage>
</organism>
<evidence type="ECO:0000313" key="6">
    <source>
        <dbReference type="EMBL" id="CTQ67000.1"/>
    </source>
</evidence>
<gene>
    <name evidence="6" type="primary">lcfB_2</name>
    <name evidence="6" type="ORF">LAX5112_01173</name>
</gene>
<dbReference type="AlphaFoldDB" id="A0A0M6ZY94"/>
<evidence type="ECO:0000259" key="5">
    <source>
        <dbReference type="Pfam" id="PF13193"/>
    </source>
</evidence>
<dbReference type="EC" id="6.2.1.3" evidence="6"/>
<dbReference type="PANTHER" id="PTHR43201">
    <property type="entry name" value="ACYL-COA SYNTHETASE"/>
    <property type="match status" value="1"/>
</dbReference>
<evidence type="ECO:0000256" key="1">
    <source>
        <dbReference type="ARBA" id="ARBA00006432"/>
    </source>
</evidence>
<dbReference type="InterPro" id="IPR045851">
    <property type="entry name" value="AMP-bd_C_sf"/>
</dbReference>
<evidence type="ECO:0000256" key="3">
    <source>
        <dbReference type="SAM" id="Phobius"/>
    </source>
</evidence>
<keyword evidence="3" id="KW-0812">Transmembrane</keyword>
<name>A0A0M6ZY94_9HYPH</name>
<keyword evidence="3" id="KW-1133">Transmembrane helix</keyword>